<dbReference type="PANTHER" id="PTHR33050:SF7">
    <property type="entry name" value="RIBONUCLEASE H"/>
    <property type="match status" value="1"/>
</dbReference>
<accession>A0A0L0UUT4</accession>
<organism evidence="1 2">
    <name type="scientific">Puccinia striiformis f. sp. tritici PST-78</name>
    <dbReference type="NCBI Taxonomy" id="1165861"/>
    <lineage>
        <taxon>Eukaryota</taxon>
        <taxon>Fungi</taxon>
        <taxon>Dikarya</taxon>
        <taxon>Basidiomycota</taxon>
        <taxon>Pucciniomycotina</taxon>
        <taxon>Pucciniomycetes</taxon>
        <taxon>Pucciniales</taxon>
        <taxon>Pucciniaceae</taxon>
        <taxon>Puccinia</taxon>
    </lineage>
</organism>
<dbReference type="EMBL" id="AJIL01000235">
    <property type="protein sequence ID" value="KNE90807.1"/>
    <property type="molecule type" value="Genomic_DNA"/>
</dbReference>
<proteinExistence type="predicted"/>
<evidence type="ECO:0000313" key="2">
    <source>
        <dbReference type="Proteomes" id="UP000054564"/>
    </source>
</evidence>
<dbReference type="OrthoDB" id="2505595at2759"/>
<evidence type="ECO:0000313" key="1">
    <source>
        <dbReference type="EMBL" id="KNE90807.1"/>
    </source>
</evidence>
<protein>
    <recommendedName>
        <fullName evidence="3">Reverse transcriptase domain-containing protein</fullName>
    </recommendedName>
</protein>
<gene>
    <name evidence="1" type="ORF">PSTG_15755</name>
</gene>
<name>A0A0L0UUT4_9BASI</name>
<dbReference type="InterPro" id="IPR052055">
    <property type="entry name" value="Hepadnavirus_pol/RT"/>
</dbReference>
<dbReference type="AlphaFoldDB" id="A0A0L0UUT4"/>
<sequence>MKLSAWEQSLRECGLLPEFQDVLRGFREGFDQGIPEHIIHGLSCFTPENHRSSLLAKPKIEESIKKELAARRMFGPFSHEFVASKFDFFRSSPLGAVVNGDGSVRPINDLSYPRGDPTVPSVNSFVRAEEFETTWDDFKTVSRFFAMDDRPLELALFDWEKAYRQIPTRMEQWRYLLVRDFDGNLLLDTRITFGGVAGCGSFGRPADAWKLIMKKHFNLVHIFRWVDDNLFVRMKGDAVSMDEVVEKSQQLGVLTNKSNVRVPFGLVTNRQIAALEQSKMLWRDFLGPK</sequence>
<reference evidence="2" key="1">
    <citation type="submission" date="2014-03" db="EMBL/GenBank/DDBJ databases">
        <title>The Genome Sequence of Puccinia striiformis f. sp. tritici PST-78.</title>
        <authorList>
            <consortium name="The Broad Institute Genome Sequencing Platform"/>
            <person name="Cuomo C."/>
            <person name="Hulbert S."/>
            <person name="Chen X."/>
            <person name="Walker B."/>
            <person name="Young S.K."/>
            <person name="Zeng Q."/>
            <person name="Gargeya S."/>
            <person name="Fitzgerald M."/>
            <person name="Haas B."/>
            <person name="Abouelleil A."/>
            <person name="Alvarado L."/>
            <person name="Arachchi H.M."/>
            <person name="Berlin A.M."/>
            <person name="Chapman S.B."/>
            <person name="Goldberg J."/>
            <person name="Griggs A."/>
            <person name="Gujja S."/>
            <person name="Hansen M."/>
            <person name="Howarth C."/>
            <person name="Imamovic A."/>
            <person name="Larimer J."/>
            <person name="McCowan C."/>
            <person name="Montmayeur A."/>
            <person name="Murphy C."/>
            <person name="Neiman D."/>
            <person name="Pearson M."/>
            <person name="Priest M."/>
            <person name="Roberts A."/>
            <person name="Saif S."/>
            <person name="Shea T."/>
            <person name="Sisk P."/>
            <person name="Sykes S."/>
            <person name="Wortman J."/>
            <person name="Nusbaum C."/>
            <person name="Birren B."/>
        </authorList>
    </citation>
    <scope>NUCLEOTIDE SEQUENCE [LARGE SCALE GENOMIC DNA]</scope>
    <source>
        <strain evidence="2">race PST-78</strain>
    </source>
</reference>
<dbReference type="Proteomes" id="UP000054564">
    <property type="component" value="Unassembled WGS sequence"/>
</dbReference>
<comment type="caution">
    <text evidence="1">The sequence shown here is derived from an EMBL/GenBank/DDBJ whole genome shotgun (WGS) entry which is preliminary data.</text>
</comment>
<keyword evidence="2" id="KW-1185">Reference proteome</keyword>
<dbReference type="STRING" id="1165861.A0A0L0UUT4"/>
<dbReference type="PANTHER" id="PTHR33050">
    <property type="entry name" value="REVERSE TRANSCRIPTASE DOMAIN-CONTAINING PROTEIN"/>
    <property type="match status" value="1"/>
</dbReference>
<evidence type="ECO:0008006" key="3">
    <source>
        <dbReference type="Google" id="ProtNLM"/>
    </source>
</evidence>